<protein>
    <submittedName>
        <fullName evidence="2">VWA domain-containing protein</fullName>
    </submittedName>
</protein>
<organism evidence="2 3">
    <name type="scientific">Jiella pacifica</name>
    <dbReference type="NCBI Taxonomy" id="2696469"/>
    <lineage>
        <taxon>Bacteria</taxon>
        <taxon>Pseudomonadati</taxon>
        <taxon>Pseudomonadota</taxon>
        <taxon>Alphaproteobacteria</taxon>
        <taxon>Hyphomicrobiales</taxon>
        <taxon>Aurantimonadaceae</taxon>
        <taxon>Jiella</taxon>
    </lineage>
</organism>
<evidence type="ECO:0000313" key="2">
    <source>
        <dbReference type="EMBL" id="NDW07102.1"/>
    </source>
</evidence>
<evidence type="ECO:0000256" key="1">
    <source>
        <dbReference type="SAM" id="MobiDB-lite"/>
    </source>
</evidence>
<dbReference type="Pfam" id="PF05762">
    <property type="entry name" value="VWA_CoxE"/>
    <property type="match status" value="1"/>
</dbReference>
<dbReference type="PANTHER" id="PTHR39338:SF6">
    <property type="entry name" value="BLL5662 PROTEIN"/>
    <property type="match status" value="1"/>
</dbReference>
<dbReference type="InterPro" id="IPR008912">
    <property type="entry name" value="Uncharacterised_CoxE"/>
</dbReference>
<dbReference type="Gene3D" id="3.40.50.410">
    <property type="entry name" value="von Willebrand factor, type A domain"/>
    <property type="match status" value="1"/>
</dbReference>
<name>A0A6N9T974_9HYPH</name>
<dbReference type="InterPro" id="IPR036465">
    <property type="entry name" value="vWFA_dom_sf"/>
</dbReference>
<dbReference type="EMBL" id="JAAAMG010000024">
    <property type="protein sequence ID" value="NDW07102.1"/>
    <property type="molecule type" value="Genomic_DNA"/>
</dbReference>
<dbReference type="AlphaFoldDB" id="A0A6N9T974"/>
<dbReference type="InterPro" id="IPR011195">
    <property type="entry name" value="UCP010256"/>
</dbReference>
<accession>A0A6N9T974</accession>
<gene>
    <name evidence="2" type="ORF">GTK09_22045</name>
</gene>
<dbReference type="PANTHER" id="PTHR39338">
    <property type="entry name" value="BLL5662 PROTEIN-RELATED"/>
    <property type="match status" value="1"/>
</dbReference>
<sequence length="395" mass="43457">MSRITRFAARDPGPGARIAGFMAHLRDNGLKLGVHETATAMRALCVVEAADPAEARLALKAVCAGSADEAARFDDLFDAYWRNDGRVRQKVVREEAAKERQHTRSSQAAEGPPSARRGRMQTPEDGRDGGEAVADGTGRLIASRARNLMTKDLREFVDPANIAAAEIIARRLAAAIRDRRSRRRRAARKGETIDFRRTVRLSLATGGEPLALPRRQRFDRAVRLTVLCDVSGSMTAYARVFLAFVAGLMRGERTADAYLFHTKLVRITEALRDDDPLRALNRLTLMAEGFGGGSKIAANLERFARTYARQFVNGRSVVVILSDGYDTDPSELMAQALQRLKRRGCRIVWLNPLAGWKGYEPVARGMAAARPHLDLFAPANTLASLAALEPELARI</sequence>
<dbReference type="PIRSF" id="PIRSF010256">
    <property type="entry name" value="CoxE_vWa"/>
    <property type="match status" value="1"/>
</dbReference>
<feature type="compositionally biased region" description="Basic and acidic residues" evidence="1">
    <location>
        <begin position="93"/>
        <end position="102"/>
    </location>
</feature>
<proteinExistence type="predicted"/>
<evidence type="ECO:0000313" key="3">
    <source>
        <dbReference type="Proteomes" id="UP000469011"/>
    </source>
</evidence>
<dbReference type="RefSeq" id="WP_163465561.1">
    <property type="nucleotide sequence ID" value="NZ_JAAAMG010000024.1"/>
</dbReference>
<feature type="region of interest" description="Disordered" evidence="1">
    <location>
        <begin position="93"/>
        <end position="136"/>
    </location>
</feature>
<dbReference type="Proteomes" id="UP000469011">
    <property type="component" value="Unassembled WGS sequence"/>
</dbReference>
<reference evidence="2 3" key="1">
    <citation type="submission" date="2020-01" db="EMBL/GenBank/DDBJ databases">
        <title>Jiella pacifica sp. nov.</title>
        <authorList>
            <person name="Xue Z."/>
            <person name="Zhu S."/>
            <person name="Chen J."/>
            <person name="Yang J."/>
        </authorList>
    </citation>
    <scope>NUCLEOTIDE SEQUENCE [LARGE SCALE GENOMIC DNA]</scope>
    <source>
        <strain evidence="2 3">40Bstr34</strain>
    </source>
</reference>
<keyword evidence="3" id="KW-1185">Reference proteome</keyword>
<comment type="caution">
    <text evidence="2">The sequence shown here is derived from an EMBL/GenBank/DDBJ whole genome shotgun (WGS) entry which is preliminary data.</text>
</comment>
<dbReference type="CDD" id="cd00198">
    <property type="entry name" value="vWFA"/>
    <property type="match status" value="1"/>
</dbReference>
<dbReference type="SUPFAM" id="SSF53300">
    <property type="entry name" value="vWA-like"/>
    <property type="match status" value="1"/>
</dbReference>